<comment type="caution">
    <text evidence="2">The sequence shown here is derived from an EMBL/GenBank/DDBJ whole genome shotgun (WGS) entry which is preliminary data.</text>
</comment>
<evidence type="ECO:0000313" key="2">
    <source>
        <dbReference type="EMBL" id="VWC61408.1"/>
    </source>
</evidence>
<organism evidence="2 3">
    <name type="scientific">Burkholderia aenigmatica</name>
    <dbReference type="NCBI Taxonomy" id="2015348"/>
    <lineage>
        <taxon>Bacteria</taxon>
        <taxon>Pseudomonadati</taxon>
        <taxon>Pseudomonadota</taxon>
        <taxon>Betaproteobacteria</taxon>
        <taxon>Burkholderiales</taxon>
        <taxon>Burkholderiaceae</taxon>
        <taxon>Burkholderia</taxon>
        <taxon>Burkholderia cepacia complex</taxon>
    </lineage>
</organism>
<proteinExistence type="predicted"/>
<protein>
    <submittedName>
        <fullName evidence="2">Uncharacterized protein</fullName>
    </submittedName>
</protein>
<gene>
    <name evidence="2" type="ORF">BLA17378_02339</name>
</gene>
<feature type="region of interest" description="Disordered" evidence="1">
    <location>
        <begin position="30"/>
        <end position="58"/>
    </location>
</feature>
<reference evidence="2 3" key="1">
    <citation type="submission" date="2019-09" db="EMBL/GenBank/DDBJ databases">
        <authorList>
            <person name="Depoorter E."/>
        </authorList>
    </citation>
    <scope>NUCLEOTIDE SEQUENCE [LARGE SCALE GENOMIC DNA]</scope>
    <source>
        <strain evidence="2 3">R-17378</strain>
    </source>
</reference>
<evidence type="ECO:0000256" key="1">
    <source>
        <dbReference type="SAM" id="MobiDB-lite"/>
    </source>
</evidence>
<name>A0ABY6XPF3_9BURK</name>
<evidence type="ECO:0000313" key="3">
    <source>
        <dbReference type="Proteomes" id="UP000494120"/>
    </source>
</evidence>
<dbReference type="EMBL" id="CABVQG010000007">
    <property type="protein sequence ID" value="VWC61408.1"/>
    <property type="molecule type" value="Genomic_DNA"/>
</dbReference>
<keyword evidence="3" id="KW-1185">Reference proteome</keyword>
<accession>A0ABY6XPF3</accession>
<sequence length="58" mass="7024">MLLTRLNYIQTTPTISKTWRERLHQLKRICTKPEPEPEPEPEDVIDKRLRAGQKKRQR</sequence>
<dbReference type="Proteomes" id="UP000494120">
    <property type="component" value="Unassembled WGS sequence"/>
</dbReference>